<evidence type="ECO:0000313" key="2">
    <source>
        <dbReference type="EMBL" id="ORA02913.1"/>
    </source>
</evidence>
<accession>A0A1W9YSA2</accession>
<comment type="caution">
    <text evidence="2">The sequence shown here is derived from an EMBL/GenBank/DDBJ whole genome shotgun (WGS) entry which is preliminary data.</text>
</comment>
<evidence type="ECO:0000259" key="1">
    <source>
        <dbReference type="Pfam" id="PF13577"/>
    </source>
</evidence>
<organism evidence="2 3">
    <name type="scientific">Mycolicibacterium bacteremicum</name>
    <name type="common">Mycobacterium bacteremicum</name>
    <dbReference type="NCBI Taxonomy" id="564198"/>
    <lineage>
        <taxon>Bacteria</taxon>
        <taxon>Bacillati</taxon>
        <taxon>Actinomycetota</taxon>
        <taxon>Actinomycetes</taxon>
        <taxon>Mycobacteriales</taxon>
        <taxon>Mycobacteriaceae</taxon>
        <taxon>Mycolicibacterium</taxon>
    </lineage>
</organism>
<proteinExistence type="predicted"/>
<feature type="domain" description="SnoaL-like" evidence="1">
    <location>
        <begin position="2"/>
        <end position="125"/>
    </location>
</feature>
<evidence type="ECO:0000313" key="3">
    <source>
        <dbReference type="Proteomes" id="UP000192366"/>
    </source>
</evidence>
<dbReference type="Gene3D" id="3.10.450.50">
    <property type="match status" value="1"/>
</dbReference>
<dbReference type="InterPro" id="IPR032710">
    <property type="entry name" value="NTF2-like_dom_sf"/>
</dbReference>
<name>A0A1W9YSA2_MYCBA</name>
<reference evidence="2 3" key="1">
    <citation type="submission" date="2017-02" db="EMBL/GenBank/DDBJ databases">
        <title>The new phylogeny of genus Mycobacterium.</title>
        <authorList>
            <person name="Tortoli E."/>
            <person name="Trovato A."/>
            <person name="Cirillo D.M."/>
        </authorList>
    </citation>
    <scope>NUCLEOTIDE SEQUENCE [LARGE SCALE GENOMIC DNA]</scope>
    <source>
        <strain evidence="2 3">DSM 45578</strain>
    </source>
</reference>
<dbReference type="SUPFAM" id="SSF54427">
    <property type="entry name" value="NTF2-like"/>
    <property type="match status" value="1"/>
</dbReference>
<dbReference type="EMBL" id="MVHJ01000022">
    <property type="protein sequence ID" value="ORA02913.1"/>
    <property type="molecule type" value="Genomic_DNA"/>
</dbReference>
<dbReference type="OrthoDB" id="1492465at2"/>
<protein>
    <recommendedName>
        <fullName evidence="1">SnoaL-like domain-containing protein</fullName>
    </recommendedName>
</protein>
<keyword evidence="3" id="KW-1185">Reference proteome</keyword>
<dbReference type="CDD" id="cd00531">
    <property type="entry name" value="NTF2_like"/>
    <property type="match status" value="1"/>
</dbReference>
<dbReference type="Proteomes" id="UP000192366">
    <property type="component" value="Unassembled WGS sequence"/>
</dbReference>
<dbReference type="Pfam" id="PF13577">
    <property type="entry name" value="SnoaL_4"/>
    <property type="match status" value="1"/>
</dbReference>
<dbReference type="RefSeq" id="WP_083060834.1">
    <property type="nucleotide sequence ID" value="NZ_JACKVM010000014.1"/>
</dbReference>
<sequence>MTIADNLEIAALLTRYCRAVDAGDWPLYRSLFTDDAHVDYSAAGLVVGSVDEAVTYLARHRGSISVGMHYVTNIESTVEGDTATAIAMWFNAVGLPGTDTTSFFGGRWHDHLVRGSDGWQIQNLRLEVVW</sequence>
<dbReference type="AlphaFoldDB" id="A0A1W9YSA2"/>
<gene>
    <name evidence="2" type="ORF">BST17_20995</name>
</gene>
<dbReference type="InterPro" id="IPR037401">
    <property type="entry name" value="SnoaL-like"/>
</dbReference>
<dbReference type="STRING" id="564198.BST17_20995"/>